<reference evidence="6 8" key="1">
    <citation type="submission" date="2017-07" db="EMBL/GenBank/DDBJ databases">
        <title>Virulence factors identified in Actinobacillus seminis.</title>
        <authorList>
            <person name="Negrete-Abascal E."/>
            <person name="Vaca-Pacheco S."/>
            <person name="Montes-Garcia F."/>
            <person name="Leyto-Gil A.M."/>
            <person name="Fragoso-Garcia E."/>
            <person name="Carvente-Garcia R."/>
            <person name="Perez-Agueros S."/>
            <person name="Castelan-Sanchez H.G."/>
            <person name="Garcia-Molina A."/>
            <person name="Villamar T.E."/>
            <person name="Vazquez-Cruz C."/>
        </authorList>
    </citation>
    <scope>NUCLEOTIDE SEQUENCE [LARGE SCALE GENOMIC DNA]</scope>
    <source>
        <strain evidence="6 8">ATCC 15768</strain>
    </source>
</reference>
<keyword evidence="4 5" id="KW-0472">Membrane</keyword>
<evidence type="ECO:0000256" key="3">
    <source>
        <dbReference type="ARBA" id="ARBA00022989"/>
    </source>
</evidence>
<keyword evidence="7" id="KW-0489">Methyltransferase</keyword>
<dbReference type="RefSeq" id="WP_094945641.1">
    <property type="nucleotide sequence ID" value="NZ_NLFK01000001.1"/>
</dbReference>
<dbReference type="InterPro" id="IPR007318">
    <property type="entry name" value="Phopholipid_MeTrfase"/>
</dbReference>
<dbReference type="GO" id="GO:0008168">
    <property type="term" value="F:methyltransferase activity"/>
    <property type="evidence" value="ECO:0007669"/>
    <property type="project" value="UniProtKB-KW"/>
</dbReference>
<reference evidence="7 9" key="2">
    <citation type="submission" date="2018-06" db="EMBL/GenBank/DDBJ databases">
        <authorList>
            <consortium name="Pathogen Informatics"/>
            <person name="Doyle S."/>
        </authorList>
    </citation>
    <scope>NUCLEOTIDE SEQUENCE [LARGE SCALE GENOMIC DNA]</scope>
    <source>
        <strain evidence="7 9">NCTC10851</strain>
    </source>
</reference>
<dbReference type="Gene3D" id="1.20.120.1630">
    <property type="match status" value="1"/>
</dbReference>
<proteinExistence type="predicted"/>
<feature type="transmembrane region" description="Helical" evidence="5">
    <location>
        <begin position="45"/>
        <end position="65"/>
    </location>
</feature>
<dbReference type="SUPFAM" id="SSF103501">
    <property type="entry name" value="Respiratory nitrate reductase 1 gamma chain"/>
    <property type="match status" value="1"/>
</dbReference>
<dbReference type="Pfam" id="PF04191">
    <property type="entry name" value="PEMT"/>
    <property type="match status" value="1"/>
</dbReference>
<dbReference type="AlphaFoldDB" id="A0A263HF27"/>
<evidence type="ECO:0000256" key="1">
    <source>
        <dbReference type="ARBA" id="ARBA00004127"/>
    </source>
</evidence>
<evidence type="ECO:0000313" key="6">
    <source>
        <dbReference type="EMBL" id="OZN26010.1"/>
    </source>
</evidence>
<keyword evidence="8" id="KW-1185">Reference proteome</keyword>
<dbReference type="PANTHER" id="PTHR12714">
    <property type="entry name" value="PROTEIN-S ISOPRENYLCYSTEINE O-METHYLTRANSFERASE"/>
    <property type="match status" value="1"/>
</dbReference>
<feature type="transmembrane region" description="Helical" evidence="5">
    <location>
        <begin position="99"/>
        <end position="126"/>
    </location>
</feature>
<evidence type="ECO:0000256" key="2">
    <source>
        <dbReference type="ARBA" id="ARBA00022692"/>
    </source>
</evidence>
<accession>A0A263HF27</accession>
<organism evidence="7 9">
    <name type="scientific">Actinobacillus seminis</name>
    <dbReference type="NCBI Taxonomy" id="722"/>
    <lineage>
        <taxon>Bacteria</taxon>
        <taxon>Pseudomonadati</taxon>
        <taxon>Pseudomonadota</taxon>
        <taxon>Gammaproteobacteria</taxon>
        <taxon>Pasteurellales</taxon>
        <taxon>Pasteurellaceae</taxon>
        <taxon>Actinobacillus</taxon>
    </lineage>
</organism>
<evidence type="ECO:0000313" key="9">
    <source>
        <dbReference type="Proteomes" id="UP000254507"/>
    </source>
</evidence>
<gene>
    <name evidence="6" type="ORF">CFY87_02085</name>
    <name evidence="7" type="ORF">NCTC10851_00293</name>
</gene>
<comment type="subcellular location">
    <subcellularLocation>
        <location evidence="1">Endomembrane system</location>
        <topology evidence="1">Multi-pass membrane protein</topology>
    </subcellularLocation>
</comment>
<dbReference type="EMBL" id="NLFK01000001">
    <property type="protein sequence ID" value="OZN26010.1"/>
    <property type="molecule type" value="Genomic_DNA"/>
</dbReference>
<evidence type="ECO:0000313" key="8">
    <source>
        <dbReference type="Proteomes" id="UP000215738"/>
    </source>
</evidence>
<evidence type="ECO:0000256" key="5">
    <source>
        <dbReference type="SAM" id="Phobius"/>
    </source>
</evidence>
<sequence>MNLQKSDLSTVKKQQKIPPPLLFLAGVVALKQMPIWGTFQLHWLWIIPPLLLAGIFALGSLWRFWQVHTTVSPMTPEKTSSLVTDSVYAWSRNPMYLSLLLVLFAYFLWLGNGLGIVVLATFVWALTHWQIKAEERALLALFGEEYAQYCTRVRRWL</sequence>
<evidence type="ECO:0000256" key="4">
    <source>
        <dbReference type="ARBA" id="ARBA00023136"/>
    </source>
</evidence>
<keyword evidence="7" id="KW-0808">Transferase</keyword>
<evidence type="ECO:0000313" key="7">
    <source>
        <dbReference type="EMBL" id="SUU34357.1"/>
    </source>
</evidence>
<keyword evidence="2 5" id="KW-0812">Transmembrane</keyword>
<dbReference type="InParanoid" id="A0A263HF27"/>
<dbReference type="GO" id="GO:0012505">
    <property type="term" value="C:endomembrane system"/>
    <property type="evidence" value="ECO:0007669"/>
    <property type="project" value="UniProtKB-SubCell"/>
</dbReference>
<dbReference type="PANTHER" id="PTHR12714:SF24">
    <property type="entry name" value="SLR1182 PROTEIN"/>
    <property type="match status" value="1"/>
</dbReference>
<name>A0A263HF27_9PAST</name>
<dbReference type="Proteomes" id="UP000215738">
    <property type="component" value="Unassembled WGS sequence"/>
</dbReference>
<dbReference type="GO" id="GO:0032259">
    <property type="term" value="P:methylation"/>
    <property type="evidence" value="ECO:0007669"/>
    <property type="project" value="UniProtKB-KW"/>
</dbReference>
<dbReference type="OrthoDB" id="9811969at2"/>
<keyword evidence="3 5" id="KW-1133">Transmembrane helix</keyword>
<dbReference type="Proteomes" id="UP000254507">
    <property type="component" value="Unassembled WGS sequence"/>
</dbReference>
<dbReference type="InterPro" id="IPR036197">
    <property type="entry name" value="NarG-like_sf"/>
</dbReference>
<dbReference type="EMBL" id="UFSB01000001">
    <property type="protein sequence ID" value="SUU34357.1"/>
    <property type="molecule type" value="Genomic_DNA"/>
</dbReference>
<protein>
    <submittedName>
        <fullName evidence="6">Isoprenylcysteine carboxyl methyltransferase</fullName>
    </submittedName>
    <submittedName>
        <fullName evidence="7">Protein-S-isoprenylcysteine methyltransferase</fullName>
    </submittedName>
</protein>